<dbReference type="InterPro" id="IPR000160">
    <property type="entry name" value="GGDEF_dom"/>
</dbReference>
<sequence length="393" mass="44387">MAFDPQALLLIKFICLLTGTAAVAWGLIAQPLKIATLASMRFSLANICVLIGIILNAQRTESNSYLYWFCADITILLGFIMLRWGTQYLFRLQHSTRFDLTILAITAALMLMVPPNYHSEPILAMLFSANAALSFVMLTRDNYSAIRKDTGNKVAAAMVMPLIAMVAIFIIRFFIALFSPNEAQIFIAMYTSEAVPVLWFYVFLALLINIVMIGNAMTRLVSKIRILAEKDQLTGLWNRRAMQKRLTTIHQRWHKNNEPYSVILLDLDHFKQINDQYGHDVGDLALLTAARLFSTVLRQHDVLCRHGGEEFLVLLPATNAPAARIVADKLHRVLRENPISWQEQKVQLCASVGYATIYRGCQPDKLLIEADHAMYRAKSEGRDRICQALTPQA</sequence>
<feature type="transmembrane region" description="Helical" evidence="3">
    <location>
        <begin position="98"/>
        <end position="115"/>
    </location>
</feature>
<feature type="transmembrane region" description="Helical" evidence="3">
    <location>
        <begin position="65"/>
        <end position="86"/>
    </location>
</feature>
<gene>
    <name evidence="5" type="ORF">D0436_02450</name>
</gene>
<dbReference type="InterPro" id="IPR029787">
    <property type="entry name" value="Nucleotide_cyclase"/>
</dbReference>
<dbReference type="Pfam" id="PF00990">
    <property type="entry name" value="GGDEF"/>
    <property type="match status" value="1"/>
</dbReference>
<evidence type="ECO:0000259" key="4">
    <source>
        <dbReference type="PROSITE" id="PS50887"/>
    </source>
</evidence>
<dbReference type="GO" id="GO:1902201">
    <property type="term" value="P:negative regulation of bacterial-type flagellum-dependent cell motility"/>
    <property type="evidence" value="ECO:0007669"/>
    <property type="project" value="TreeGrafter"/>
</dbReference>
<evidence type="ECO:0000256" key="2">
    <source>
        <dbReference type="ARBA" id="ARBA00012528"/>
    </source>
</evidence>
<feature type="transmembrane region" description="Helical" evidence="3">
    <location>
        <begin position="121"/>
        <end position="138"/>
    </location>
</feature>
<dbReference type="AlphaFoldDB" id="A0A5B8QT41"/>
<dbReference type="NCBIfam" id="TIGR00254">
    <property type="entry name" value="GGDEF"/>
    <property type="match status" value="1"/>
</dbReference>
<keyword evidence="3" id="KW-1133">Transmembrane helix</keyword>
<dbReference type="KEGG" id="sdeo:D0436_02450"/>
<dbReference type="CDD" id="cd01949">
    <property type="entry name" value="GGDEF"/>
    <property type="match status" value="1"/>
</dbReference>
<evidence type="ECO:0000256" key="1">
    <source>
        <dbReference type="ARBA" id="ARBA00001946"/>
    </source>
</evidence>
<evidence type="ECO:0000313" key="6">
    <source>
        <dbReference type="Proteomes" id="UP000321124"/>
    </source>
</evidence>
<organism evidence="5 6">
    <name type="scientific">Shewanella decolorationis</name>
    <dbReference type="NCBI Taxonomy" id="256839"/>
    <lineage>
        <taxon>Bacteria</taxon>
        <taxon>Pseudomonadati</taxon>
        <taxon>Pseudomonadota</taxon>
        <taxon>Gammaproteobacteria</taxon>
        <taxon>Alteromonadales</taxon>
        <taxon>Shewanellaceae</taxon>
        <taxon>Shewanella</taxon>
    </lineage>
</organism>
<evidence type="ECO:0000313" key="5">
    <source>
        <dbReference type="EMBL" id="QDZ89405.1"/>
    </source>
</evidence>
<dbReference type="FunFam" id="3.30.70.270:FF:000001">
    <property type="entry name" value="Diguanylate cyclase domain protein"/>
    <property type="match status" value="1"/>
</dbReference>
<dbReference type="Proteomes" id="UP000321124">
    <property type="component" value="Chromosome"/>
</dbReference>
<feature type="transmembrane region" description="Helical" evidence="3">
    <location>
        <begin position="159"/>
        <end position="178"/>
    </location>
</feature>
<keyword evidence="3" id="KW-0812">Transmembrane</keyword>
<dbReference type="RefSeq" id="WP_133179177.1">
    <property type="nucleotide sequence ID" value="NZ_CP037898.1"/>
</dbReference>
<keyword evidence="3" id="KW-0472">Membrane</keyword>
<name>A0A5B8QT41_9GAMM</name>
<dbReference type="OrthoDB" id="9813903at2"/>
<dbReference type="GO" id="GO:0052621">
    <property type="term" value="F:diguanylate cyclase activity"/>
    <property type="evidence" value="ECO:0007669"/>
    <property type="project" value="UniProtKB-EC"/>
</dbReference>
<feature type="transmembrane region" description="Helical" evidence="3">
    <location>
        <begin position="40"/>
        <end position="59"/>
    </location>
</feature>
<evidence type="ECO:0000256" key="3">
    <source>
        <dbReference type="SAM" id="Phobius"/>
    </source>
</evidence>
<dbReference type="GO" id="GO:0043709">
    <property type="term" value="P:cell adhesion involved in single-species biofilm formation"/>
    <property type="evidence" value="ECO:0007669"/>
    <property type="project" value="TreeGrafter"/>
</dbReference>
<dbReference type="EMBL" id="CP031775">
    <property type="protein sequence ID" value="QDZ89405.1"/>
    <property type="molecule type" value="Genomic_DNA"/>
</dbReference>
<proteinExistence type="predicted"/>
<dbReference type="GO" id="GO:0005886">
    <property type="term" value="C:plasma membrane"/>
    <property type="evidence" value="ECO:0007669"/>
    <property type="project" value="TreeGrafter"/>
</dbReference>
<dbReference type="SUPFAM" id="SSF55073">
    <property type="entry name" value="Nucleotide cyclase"/>
    <property type="match status" value="1"/>
</dbReference>
<dbReference type="PANTHER" id="PTHR45138:SF24">
    <property type="entry name" value="DIGUANYLATE CYCLASE DGCC-RELATED"/>
    <property type="match status" value="1"/>
</dbReference>
<dbReference type="PROSITE" id="PS50887">
    <property type="entry name" value="GGDEF"/>
    <property type="match status" value="1"/>
</dbReference>
<comment type="cofactor">
    <cofactor evidence="1">
        <name>Mg(2+)</name>
        <dbReference type="ChEBI" id="CHEBI:18420"/>
    </cofactor>
</comment>
<feature type="transmembrane region" description="Helical" evidence="3">
    <location>
        <begin position="198"/>
        <end position="217"/>
    </location>
</feature>
<accession>A0A5B8QT41</accession>
<dbReference type="EC" id="2.7.7.65" evidence="2"/>
<protein>
    <recommendedName>
        <fullName evidence="2">diguanylate cyclase</fullName>
        <ecNumber evidence="2">2.7.7.65</ecNumber>
    </recommendedName>
</protein>
<dbReference type="InterPro" id="IPR043128">
    <property type="entry name" value="Rev_trsase/Diguanyl_cyclase"/>
</dbReference>
<feature type="domain" description="GGDEF" evidence="4">
    <location>
        <begin position="258"/>
        <end position="390"/>
    </location>
</feature>
<dbReference type="SMART" id="SM00267">
    <property type="entry name" value="GGDEF"/>
    <property type="match status" value="1"/>
</dbReference>
<reference evidence="5 6" key="1">
    <citation type="journal article" date="2019" name="Ecotoxicol. Environ. Saf.">
        <title>Microbial characterization of heavy metal resistant bacterial strains isolated from an electroplating wastewater treatment plant.</title>
        <authorList>
            <person name="Cai X."/>
            <person name="Zheng X."/>
            <person name="Zhang D."/>
            <person name="Iqbal W."/>
            <person name="Liu C."/>
            <person name="Yang B."/>
            <person name="Zhao X."/>
            <person name="Lu X."/>
            <person name="Mao Y."/>
        </authorList>
    </citation>
    <scope>NUCLEOTIDE SEQUENCE [LARGE SCALE GENOMIC DNA]</scope>
    <source>
        <strain evidence="5 6">Ni1-3</strain>
    </source>
</reference>
<dbReference type="PANTHER" id="PTHR45138">
    <property type="entry name" value="REGULATORY COMPONENTS OF SENSORY TRANSDUCTION SYSTEM"/>
    <property type="match status" value="1"/>
</dbReference>
<dbReference type="InterPro" id="IPR050469">
    <property type="entry name" value="Diguanylate_Cyclase"/>
</dbReference>
<dbReference type="Gene3D" id="3.30.70.270">
    <property type="match status" value="1"/>
</dbReference>
<feature type="transmembrane region" description="Helical" evidence="3">
    <location>
        <begin position="6"/>
        <end position="28"/>
    </location>
</feature>